<dbReference type="PRINTS" id="PR00463">
    <property type="entry name" value="EP450I"/>
</dbReference>
<reference evidence="7" key="1">
    <citation type="journal article" date="2021" name="Nat. Commun.">
        <title>Genetic determinants of endophytism in the Arabidopsis root mycobiome.</title>
        <authorList>
            <person name="Mesny F."/>
            <person name="Miyauchi S."/>
            <person name="Thiergart T."/>
            <person name="Pickel B."/>
            <person name="Atanasova L."/>
            <person name="Karlsson M."/>
            <person name="Huettel B."/>
            <person name="Barry K.W."/>
            <person name="Haridas S."/>
            <person name="Chen C."/>
            <person name="Bauer D."/>
            <person name="Andreopoulos W."/>
            <person name="Pangilinan J."/>
            <person name="LaButti K."/>
            <person name="Riley R."/>
            <person name="Lipzen A."/>
            <person name="Clum A."/>
            <person name="Drula E."/>
            <person name="Henrissat B."/>
            <person name="Kohler A."/>
            <person name="Grigoriev I.V."/>
            <person name="Martin F.M."/>
            <person name="Hacquard S."/>
        </authorList>
    </citation>
    <scope>NUCLEOTIDE SEQUENCE</scope>
    <source>
        <strain evidence="7">MPI-SDFR-AT-0120</strain>
    </source>
</reference>
<dbReference type="GO" id="GO:0016705">
    <property type="term" value="F:oxidoreductase activity, acting on paired donors, with incorporation or reduction of molecular oxygen"/>
    <property type="evidence" value="ECO:0007669"/>
    <property type="project" value="InterPro"/>
</dbReference>
<dbReference type="CDD" id="cd11058">
    <property type="entry name" value="CYP60B-like"/>
    <property type="match status" value="1"/>
</dbReference>
<dbReference type="OrthoDB" id="1470350at2759"/>
<accession>A0A8K0QRF8</accession>
<dbReference type="PANTHER" id="PTHR24305:SF210">
    <property type="entry name" value="CYTOCHROME P450 MONOOXYGENASE ASQL-RELATED"/>
    <property type="match status" value="1"/>
</dbReference>
<evidence type="ECO:0000256" key="6">
    <source>
        <dbReference type="PIRSR" id="PIRSR602401-1"/>
    </source>
</evidence>
<dbReference type="Gene3D" id="1.10.630.10">
    <property type="entry name" value="Cytochrome P450"/>
    <property type="match status" value="1"/>
</dbReference>
<evidence type="ECO:0000313" key="8">
    <source>
        <dbReference type="Proteomes" id="UP000813461"/>
    </source>
</evidence>
<evidence type="ECO:0000256" key="5">
    <source>
        <dbReference type="ARBA" id="ARBA00023004"/>
    </source>
</evidence>
<evidence type="ECO:0000256" key="3">
    <source>
        <dbReference type="ARBA" id="ARBA00022617"/>
    </source>
</evidence>
<dbReference type="AlphaFoldDB" id="A0A8K0QRF8"/>
<dbReference type="PRINTS" id="PR00385">
    <property type="entry name" value="P450"/>
</dbReference>
<dbReference type="InterPro" id="IPR036396">
    <property type="entry name" value="Cyt_P450_sf"/>
</dbReference>
<dbReference type="GO" id="GO:0004497">
    <property type="term" value="F:monooxygenase activity"/>
    <property type="evidence" value="ECO:0007669"/>
    <property type="project" value="InterPro"/>
</dbReference>
<keyword evidence="8" id="KW-1185">Reference proteome</keyword>
<dbReference type="InterPro" id="IPR050121">
    <property type="entry name" value="Cytochrome_P450_monoxygenase"/>
</dbReference>
<comment type="similarity">
    <text evidence="2">Belongs to the cytochrome P450 family.</text>
</comment>
<keyword evidence="4 6" id="KW-0479">Metal-binding</keyword>
<protein>
    <submittedName>
        <fullName evidence="7">Cytochrome P450</fullName>
    </submittedName>
</protein>
<organism evidence="7 8">
    <name type="scientific">Paraphoma chrysanthemicola</name>
    <dbReference type="NCBI Taxonomy" id="798071"/>
    <lineage>
        <taxon>Eukaryota</taxon>
        <taxon>Fungi</taxon>
        <taxon>Dikarya</taxon>
        <taxon>Ascomycota</taxon>
        <taxon>Pezizomycotina</taxon>
        <taxon>Dothideomycetes</taxon>
        <taxon>Pleosporomycetidae</taxon>
        <taxon>Pleosporales</taxon>
        <taxon>Pleosporineae</taxon>
        <taxon>Phaeosphaeriaceae</taxon>
        <taxon>Paraphoma</taxon>
    </lineage>
</organism>
<feature type="binding site" description="axial binding residue" evidence="6">
    <location>
        <position position="446"/>
    </location>
    <ligand>
        <name>heme</name>
        <dbReference type="ChEBI" id="CHEBI:30413"/>
    </ligand>
    <ligandPart>
        <name>Fe</name>
        <dbReference type="ChEBI" id="CHEBI:18248"/>
    </ligandPart>
</feature>
<dbReference type="EMBL" id="JAGMVJ010000035">
    <property type="protein sequence ID" value="KAH7067136.1"/>
    <property type="molecule type" value="Genomic_DNA"/>
</dbReference>
<evidence type="ECO:0000256" key="2">
    <source>
        <dbReference type="ARBA" id="ARBA00010617"/>
    </source>
</evidence>
<sequence>MSPPVSLLALAALPVVYFAIVATYRLFFHPLSKIPGPKLLAITSLSKDIKNDIFGIWYRDVAAIHAQYGRVVRMGPNSVAIDGDPGWDDAYAFRKKGEADFRRDPAYFHVDDGKTASMPSIFLTDREGHGRQRRVLTHAFSQAAMYEQEPTIKHFVDLLITRLRGFAEAGTTVDTVKWYFNFTTFDIIGQLTFGESFGCLEKSQMHPWITMIFESVKASEYLRFLLKYPLTAVLTKRFMGDRIFQVRKEQRDFVIASADRRLAQGAAGSGKKDFMSYVLKHNDEKGLTKEEIWGNSEALIGAGSETTATALSGLLFSLLENPRVMQILVSEIRTAFDSEEAITMRSAAALVYAHACLEEALRVFPPVPVTPARLSPGDFVGGYYLPKDTKIVIHQWASHHNPENWHRPNDYCPERFLPKDHPLYDAAFAHDNKKCFRPFAYGPTECLGKNLAYSEMRLVIAKFLWNFDVTGMPENEGWAKTMTGATLWDKRPFMVKLSLAKH</sequence>
<dbReference type="SUPFAM" id="SSF48264">
    <property type="entry name" value="Cytochrome P450"/>
    <property type="match status" value="1"/>
</dbReference>
<evidence type="ECO:0000313" key="7">
    <source>
        <dbReference type="EMBL" id="KAH7067136.1"/>
    </source>
</evidence>
<keyword evidence="5 6" id="KW-0408">Iron</keyword>
<keyword evidence="3 6" id="KW-0349">Heme</keyword>
<name>A0A8K0QRF8_9PLEO</name>
<gene>
    <name evidence="7" type="ORF">FB567DRAFT_634737</name>
</gene>
<comment type="caution">
    <text evidence="7">The sequence shown here is derived from an EMBL/GenBank/DDBJ whole genome shotgun (WGS) entry which is preliminary data.</text>
</comment>
<dbReference type="InterPro" id="IPR002401">
    <property type="entry name" value="Cyt_P450_E_grp-I"/>
</dbReference>
<dbReference type="PANTHER" id="PTHR24305">
    <property type="entry name" value="CYTOCHROME P450"/>
    <property type="match status" value="1"/>
</dbReference>
<proteinExistence type="inferred from homology"/>
<dbReference type="Pfam" id="PF00067">
    <property type="entry name" value="p450"/>
    <property type="match status" value="1"/>
</dbReference>
<dbReference type="GO" id="GO:0020037">
    <property type="term" value="F:heme binding"/>
    <property type="evidence" value="ECO:0007669"/>
    <property type="project" value="InterPro"/>
</dbReference>
<comment type="cofactor">
    <cofactor evidence="1 6">
        <name>heme</name>
        <dbReference type="ChEBI" id="CHEBI:30413"/>
    </cofactor>
</comment>
<dbReference type="GO" id="GO:0005506">
    <property type="term" value="F:iron ion binding"/>
    <property type="evidence" value="ECO:0007669"/>
    <property type="project" value="InterPro"/>
</dbReference>
<dbReference type="InterPro" id="IPR001128">
    <property type="entry name" value="Cyt_P450"/>
</dbReference>
<dbReference type="Proteomes" id="UP000813461">
    <property type="component" value="Unassembled WGS sequence"/>
</dbReference>
<evidence type="ECO:0000256" key="4">
    <source>
        <dbReference type="ARBA" id="ARBA00022723"/>
    </source>
</evidence>
<evidence type="ECO:0000256" key="1">
    <source>
        <dbReference type="ARBA" id="ARBA00001971"/>
    </source>
</evidence>